<dbReference type="AlphaFoldDB" id="A0A2U1K6P0"/>
<dbReference type="Gene3D" id="3.40.33.10">
    <property type="entry name" value="CAP"/>
    <property type="match status" value="1"/>
</dbReference>
<dbReference type="PANTHER" id="PTHR31157">
    <property type="entry name" value="SCP DOMAIN-CONTAINING PROTEIN"/>
    <property type="match status" value="1"/>
</dbReference>
<proteinExistence type="predicted"/>
<sequence>MKKLLVATLIGAGLVGWQAGGAEAASTCNVQQKANVKYEVKQVPTYKWDYYYNWQNHYKDSKKDVNKNSNQQKAPEKNNDNVVQEKPAQPAPSQPVKEQPKNENQQQANQGLTAEEQQMLNLVNTERQKNGLKPLKANLELTKVARVKAKDMIDKGYFDHNSPTYGSPFDMMKQFGISYRTAGENLAGNQTVEKAHTSLMNSDGHRANILNSGYTEVGIGIVDGGQYGKMFVQMFIG</sequence>
<evidence type="ECO:0000313" key="4">
    <source>
        <dbReference type="EMBL" id="PWA12623.1"/>
    </source>
</evidence>
<dbReference type="CDD" id="cd05379">
    <property type="entry name" value="CAP_bacterial"/>
    <property type="match status" value="1"/>
</dbReference>
<gene>
    <name evidence="4" type="ORF">DCC39_05215</name>
</gene>
<dbReference type="PANTHER" id="PTHR31157:SF1">
    <property type="entry name" value="SCP DOMAIN-CONTAINING PROTEIN"/>
    <property type="match status" value="1"/>
</dbReference>
<dbReference type="RefSeq" id="WP_116553827.1">
    <property type="nucleotide sequence ID" value="NZ_QCZG01000007.1"/>
</dbReference>
<protein>
    <recommendedName>
        <fullName evidence="3">SCP domain-containing protein</fullName>
    </recommendedName>
</protein>
<dbReference type="NCBIfam" id="TIGR02909">
    <property type="entry name" value="spore_YkwD"/>
    <property type="match status" value="1"/>
</dbReference>
<dbReference type="Proteomes" id="UP000245998">
    <property type="component" value="Unassembled WGS sequence"/>
</dbReference>
<keyword evidence="2" id="KW-0732">Signal</keyword>
<dbReference type="EMBL" id="QCZG01000007">
    <property type="protein sequence ID" value="PWA12623.1"/>
    <property type="molecule type" value="Genomic_DNA"/>
</dbReference>
<dbReference type="InterPro" id="IPR014258">
    <property type="entry name" value="CAP_domain_YkwD-like"/>
</dbReference>
<feature type="signal peptide" evidence="2">
    <location>
        <begin position="1"/>
        <end position="24"/>
    </location>
</feature>
<evidence type="ECO:0000256" key="2">
    <source>
        <dbReference type="SAM" id="SignalP"/>
    </source>
</evidence>
<dbReference type="SUPFAM" id="SSF55797">
    <property type="entry name" value="PR-1-like"/>
    <property type="match status" value="1"/>
</dbReference>
<feature type="region of interest" description="Disordered" evidence="1">
    <location>
        <begin position="61"/>
        <end position="111"/>
    </location>
</feature>
<dbReference type="InterPro" id="IPR014044">
    <property type="entry name" value="CAP_dom"/>
</dbReference>
<dbReference type="InterPro" id="IPR035940">
    <property type="entry name" value="CAP_sf"/>
</dbReference>
<reference evidence="4 5" key="1">
    <citation type="submission" date="2018-04" db="EMBL/GenBank/DDBJ databases">
        <title>Camelliibacillus theae gen. nov., sp. nov., isolated from Pu'er tea.</title>
        <authorList>
            <person name="Niu L."/>
        </authorList>
    </citation>
    <scope>NUCLEOTIDE SEQUENCE [LARGE SCALE GENOMIC DNA]</scope>
    <source>
        <strain evidence="4 5">T8</strain>
    </source>
</reference>
<accession>A0A2U1K6P0</accession>
<name>A0A2U1K6P0_9BACI</name>
<feature type="compositionally biased region" description="Polar residues" evidence="1">
    <location>
        <begin position="102"/>
        <end position="111"/>
    </location>
</feature>
<evidence type="ECO:0000259" key="3">
    <source>
        <dbReference type="Pfam" id="PF00188"/>
    </source>
</evidence>
<evidence type="ECO:0000256" key="1">
    <source>
        <dbReference type="SAM" id="MobiDB-lite"/>
    </source>
</evidence>
<evidence type="ECO:0000313" key="5">
    <source>
        <dbReference type="Proteomes" id="UP000245998"/>
    </source>
</evidence>
<feature type="domain" description="SCP" evidence="3">
    <location>
        <begin position="120"/>
        <end position="235"/>
    </location>
</feature>
<organism evidence="4 5">
    <name type="scientific">Pueribacillus theae</name>
    <dbReference type="NCBI Taxonomy" id="2171751"/>
    <lineage>
        <taxon>Bacteria</taxon>
        <taxon>Bacillati</taxon>
        <taxon>Bacillota</taxon>
        <taxon>Bacilli</taxon>
        <taxon>Bacillales</taxon>
        <taxon>Bacillaceae</taxon>
        <taxon>Pueribacillus</taxon>
    </lineage>
</organism>
<keyword evidence="5" id="KW-1185">Reference proteome</keyword>
<feature type="chain" id="PRO_5015781187" description="SCP domain-containing protein" evidence="2">
    <location>
        <begin position="25"/>
        <end position="237"/>
    </location>
</feature>
<dbReference type="Pfam" id="PF00188">
    <property type="entry name" value="CAP"/>
    <property type="match status" value="1"/>
</dbReference>
<comment type="caution">
    <text evidence="4">The sequence shown here is derived from an EMBL/GenBank/DDBJ whole genome shotgun (WGS) entry which is preliminary data.</text>
</comment>
<dbReference type="OrthoDB" id="9783944at2"/>